<name>A0A9E2KSM2_9LACO</name>
<dbReference type="Proteomes" id="UP000823844">
    <property type="component" value="Unassembled WGS sequence"/>
</dbReference>
<evidence type="ECO:0000313" key="1">
    <source>
        <dbReference type="EMBL" id="MBU3828832.1"/>
    </source>
</evidence>
<reference evidence="1" key="1">
    <citation type="journal article" date="2021" name="PeerJ">
        <title>Extensive microbial diversity within the chicken gut microbiome revealed by metagenomics and culture.</title>
        <authorList>
            <person name="Gilroy R."/>
            <person name="Ravi A."/>
            <person name="Getino M."/>
            <person name="Pursley I."/>
            <person name="Horton D.L."/>
            <person name="Alikhan N.F."/>
            <person name="Baker D."/>
            <person name="Gharbi K."/>
            <person name="Hall N."/>
            <person name="Watson M."/>
            <person name="Adriaenssens E.M."/>
            <person name="Foster-Nyarko E."/>
            <person name="Jarju S."/>
            <person name="Secka A."/>
            <person name="Antonio M."/>
            <person name="Oren A."/>
            <person name="Chaudhuri R.R."/>
            <person name="La Ragione R."/>
            <person name="Hildebrand F."/>
            <person name="Pallen M.J."/>
        </authorList>
    </citation>
    <scope>NUCLEOTIDE SEQUENCE</scope>
    <source>
        <strain evidence="1">F6-686</strain>
    </source>
</reference>
<proteinExistence type="predicted"/>
<gene>
    <name evidence="1" type="ORF">H9806_06880</name>
</gene>
<accession>A0A9E2KSM2</accession>
<dbReference type="InterPro" id="IPR010106">
    <property type="entry name" value="RpnA"/>
</dbReference>
<evidence type="ECO:0000313" key="2">
    <source>
        <dbReference type="Proteomes" id="UP000823844"/>
    </source>
</evidence>
<reference evidence="1" key="2">
    <citation type="submission" date="2021-04" db="EMBL/GenBank/DDBJ databases">
        <authorList>
            <person name="Gilroy R."/>
        </authorList>
    </citation>
    <scope>NUCLEOTIDE SEQUENCE</scope>
    <source>
        <strain evidence="1">F6-686</strain>
    </source>
</reference>
<dbReference type="AlphaFoldDB" id="A0A9E2KSM2"/>
<comment type="caution">
    <text evidence="1">The sequence shown here is derived from an EMBL/GenBank/DDBJ whole genome shotgun (WGS) entry which is preliminary data.</text>
</comment>
<organism evidence="1 2">
    <name type="scientific">Candidatus Lactobacillus pullistercoris</name>
    <dbReference type="NCBI Taxonomy" id="2838636"/>
    <lineage>
        <taxon>Bacteria</taxon>
        <taxon>Bacillati</taxon>
        <taxon>Bacillota</taxon>
        <taxon>Bacilli</taxon>
        <taxon>Lactobacillales</taxon>
        <taxon>Lactobacillaceae</taxon>
        <taxon>Lactobacillus</taxon>
    </lineage>
</organism>
<dbReference type="EMBL" id="JAHLFT010000086">
    <property type="protein sequence ID" value="MBU3828832.1"/>
    <property type="molecule type" value="Genomic_DNA"/>
</dbReference>
<protein>
    <submittedName>
        <fullName evidence="1">Rpn family recombination-promoting nuclease/putative transposase</fullName>
    </submittedName>
</protein>
<sequence length="273" mass="32316">MFMAKKPKISDLLGITDDQMFQNVMKDPVNCRNLLHEILPKLDIDEIEVHPQERISVDGVEKVSILDIWVKDKKGRLYDIEMQVSDKKGLDSRERYYLYKLMEDYLLKGEDYPRLPPAYVIFLLPFDPKDRGYKEYDFLYLCRQNPEIKRDDGSQIIYLNSKAKTGKINPGLEDFLKLMNGEKTSNGQFITRIKDTMQIYRKTKEWSKLAMNTEELIKMTKAEAKQEEIKCMKKTLSRYRFLQVPEATIKQYLEEDYGDSFSKEEIEKIMKEV</sequence>
<dbReference type="Pfam" id="PF12784">
    <property type="entry name" value="PDDEXK_2"/>
    <property type="match status" value="1"/>
</dbReference>
<dbReference type="NCBIfam" id="TIGR01784">
    <property type="entry name" value="T_den_put_tspse"/>
    <property type="match status" value="1"/>
</dbReference>